<dbReference type="Proteomes" id="UP000245086">
    <property type="component" value="Unassembled WGS sequence"/>
</dbReference>
<comment type="caution">
    <text evidence="3">The sequence shown here is derived from an EMBL/GenBank/DDBJ whole genome shotgun (WGS) entry which is preliminary data.</text>
</comment>
<dbReference type="EMBL" id="BFBR01000004">
    <property type="protein sequence ID" value="GBF57823.1"/>
    <property type="molecule type" value="Genomic_DNA"/>
</dbReference>
<dbReference type="Pfam" id="PF00561">
    <property type="entry name" value="Abhydrolase_1"/>
    <property type="match status" value="1"/>
</dbReference>
<dbReference type="PRINTS" id="PR00412">
    <property type="entry name" value="EPOXHYDRLASE"/>
</dbReference>
<dbReference type="SUPFAM" id="SSF53474">
    <property type="entry name" value="alpha/beta-Hydrolases"/>
    <property type="match status" value="1"/>
</dbReference>
<accession>A0A2P2E9V3</accession>
<evidence type="ECO:0000256" key="1">
    <source>
        <dbReference type="ARBA" id="ARBA00022801"/>
    </source>
</evidence>
<keyword evidence="1 3" id="KW-0378">Hydrolase</keyword>
<dbReference type="EC" id="3.3.2.10" evidence="3"/>
<sequence length="299" mass="33038">MNTQDTPEISFVATNGQTLETRIDGRGGKKLAVLLHGFPECHASWRFQIPLLVKLGYEVWSPNLRGYGQSSKPAGVAAYRVGELIQDVVGLIGQAAAGRPVTLIAHDWGAIIAWALAADKAVELDRLIILNVPHPARMAEGLRTWRQLKKSWYIFFFQLPILPELALRADGARAIGRAFQALALDQTHFGPEVLQIYRDNALIPGALTAMVNYYRAAARMPDFARYRRDTVATIDVPTLMIWGTEDRALGVELTEPYDGLVSDFTLKLVPGVGHWVQQEAPNAVNAHLEAWLTATPVPR</sequence>
<proteinExistence type="predicted"/>
<dbReference type="InterPro" id="IPR029058">
    <property type="entry name" value="AB_hydrolase_fold"/>
</dbReference>
<evidence type="ECO:0000259" key="2">
    <source>
        <dbReference type="Pfam" id="PF00561"/>
    </source>
</evidence>
<dbReference type="InterPro" id="IPR000073">
    <property type="entry name" value="AB_hydrolase_1"/>
</dbReference>
<organism evidence="3 4">
    <name type="scientific">Candidatus Phycosocius bacilliformis</name>
    <dbReference type="NCBI Taxonomy" id="1445552"/>
    <lineage>
        <taxon>Bacteria</taxon>
        <taxon>Pseudomonadati</taxon>
        <taxon>Pseudomonadota</taxon>
        <taxon>Alphaproteobacteria</taxon>
        <taxon>Caulobacterales</taxon>
        <taxon>Caulobacterales incertae sedis</taxon>
        <taxon>Candidatus Phycosocius</taxon>
    </lineage>
</organism>
<reference evidence="3 4" key="1">
    <citation type="journal article" date="2018" name="Genome Announc.">
        <title>Draft Genome Sequence of "Candidatus Phycosocius bacilliformis," an Alphaproteobacterial Ectosymbiont of the Hydrocarbon-Producing Green Alga Botryococcus braunii.</title>
        <authorList>
            <person name="Tanabe Y."/>
            <person name="Yamaguchi H."/>
            <person name="Watanabe M.M."/>
        </authorList>
    </citation>
    <scope>NUCLEOTIDE SEQUENCE [LARGE SCALE GENOMIC DNA]</scope>
    <source>
        <strain evidence="3 4">BOTRYCO-2</strain>
    </source>
</reference>
<dbReference type="OrthoDB" id="9804723at2"/>
<evidence type="ECO:0000313" key="3">
    <source>
        <dbReference type="EMBL" id="GBF57823.1"/>
    </source>
</evidence>
<keyword evidence="4" id="KW-1185">Reference proteome</keyword>
<feature type="domain" description="AB hydrolase-1" evidence="2">
    <location>
        <begin position="33"/>
        <end position="280"/>
    </location>
</feature>
<dbReference type="RefSeq" id="WP_108984702.1">
    <property type="nucleotide sequence ID" value="NZ_BFBR01000004.1"/>
</dbReference>
<evidence type="ECO:0000313" key="4">
    <source>
        <dbReference type="Proteomes" id="UP000245086"/>
    </source>
</evidence>
<dbReference type="AlphaFoldDB" id="A0A2P2E9V3"/>
<protein>
    <submittedName>
        <fullName evidence="3">Epoxide hydrolase A</fullName>
        <ecNumber evidence="3">3.3.2.10</ecNumber>
    </submittedName>
</protein>
<dbReference type="PANTHER" id="PTHR43329">
    <property type="entry name" value="EPOXIDE HYDROLASE"/>
    <property type="match status" value="1"/>
</dbReference>
<gene>
    <name evidence="3" type="primary">ephA_2</name>
    <name evidence="3" type="ORF">PbB2_01493</name>
</gene>
<name>A0A2P2E9V3_9PROT</name>
<dbReference type="InterPro" id="IPR000639">
    <property type="entry name" value="Epox_hydrolase-like"/>
</dbReference>
<dbReference type="GO" id="GO:0004301">
    <property type="term" value="F:epoxide hydrolase activity"/>
    <property type="evidence" value="ECO:0007669"/>
    <property type="project" value="UniProtKB-EC"/>
</dbReference>
<dbReference type="Gene3D" id="3.40.50.1820">
    <property type="entry name" value="alpha/beta hydrolase"/>
    <property type="match status" value="1"/>
</dbReference>